<keyword evidence="1" id="KW-0175">Coiled coil</keyword>
<proteinExistence type="predicted"/>
<dbReference type="EMBL" id="QDFR01000001">
    <property type="protein sequence ID" value="PVE56525.1"/>
    <property type="molecule type" value="Genomic_DNA"/>
</dbReference>
<evidence type="ECO:0000313" key="3">
    <source>
        <dbReference type="Proteomes" id="UP000244335"/>
    </source>
</evidence>
<dbReference type="AlphaFoldDB" id="A0AA92HAK2"/>
<feature type="coiled-coil region" evidence="1">
    <location>
        <begin position="8"/>
        <end position="35"/>
    </location>
</feature>
<dbReference type="Proteomes" id="UP000244335">
    <property type="component" value="Unassembled WGS sequence"/>
</dbReference>
<organism evidence="2 3">
    <name type="scientific">Rhizobium rhizogenes</name>
    <name type="common">Agrobacterium rhizogenes</name>
    <dbReference type="NCBI Taxonomy" id="359"/>
    <lineage>
        <taxon>Bacteria</taxon>
        <taxon>Pseudomonadati</taxon>
        <taxon>Pseudomonadota</taxon>
        <taxon>Alphaproteobacteria</taxon>
        <taxon>Hyphomicrobiales</taxon>
        <taxon>Rhizobiaceae</taxon>
        <taxon>Rhizobium/Agrobacterium group</taxon>
        <taxon>Rhizobium</taxon>
    </lineage>
</organism>
<name>A0AA92HAK2_RHIRH</name>
<sequence>MTTSERSIEQALALVAQSRDLRERAEARRRDLRRKTEMIAKPLYILKKNGGRQLSLKLDS</sequence>
<comment type="caution">
    <text evidence="2">The sequence shown here is derived from an EMBL/GenBank/DDBJ whole genome shotgun (WGS) entry which is preliminary data.</text>
</comment>
<accession>A0AA92HAK2</accession>
<gene>
    <name evidence="2" type="ORF">DC430_01675</name>
</gene>
<evidence type="ECO:0000313" key="2">
    <source>
        <dbReference type="EMBL" id="PVE56525.1"/>
    </source>
</evidence>
<evidence type="ECO:0000256" key="1">
    <source>
        <dbReference type="SAM" id="Coils"/>
    </source>
</evidence>
<protein>
    <submittedName>
        <fullName evidence="2">Uncharacterized protein</fullName>
    </submittedName>
</protein>
<reference evidence="2 3" key="1">
    <citation type="submission" date="2018-04" db="EMBL/GenBank/DDBJ databases">
        <authorList>
            <person name="Hagen T."/>
        </authorList>
    </citation>
    <scope>NUCLEOTIDE SEQUENCE [LARGE SCALE GENOMIC DNA]</scope>
    <source>
        <strain evidence="2 3">TPD7009</strain>
    </source>
</reference>